<feature type="compositionally biased region" description="Low complexity" evidence="1">
    <location>
        <begin position="12"/>
        <end position="38"/>
    </location>
</feature>
<dbReference type="SUPFAM" id="SSF57756">
    <property type="entry name" value="Retrovirus zinc finger-like domains"/>
    <property type="match status" value="1"/>
</dbReference>
<proteinExistence type="predicted"/>
<sequence length="651" mass="72963">MARYKNHGKRGNGNNNGYQGNQGNKGNQDYRGNNNYRGNKNKRGHQNNYGNQNNHNNRGNNKSKNRGGTYEKGQWYDEFGNKRGSKGNKHNGKKLCDRCGADDHEIHDCKAPREEALAYSDYRRDRSSFQCPYCRSKDHLPSRCKSEDALESRAIQDGFSKVQTMHRSNMPNNDTFNRHMPPDWCRFCKRKGHAHEDCPEKHKWITDLWNEIERSMRELPYCSVCRDLNHRMFTESSFDYTECPYLAQVKQKVALFKDRVMEEEHNWLDADFGDGIKLPGRPFFCAYCEHFTYGYHKCPGPDSNGQDIFGGLAAGVYGGRLPYAHVDALRKSDEKRLLDQKLSMAMAPEVDRRCPKCHSAVPPTVLSGHPGQKILVTCTTPGCGQGIALETEGILKSNKRKRSRDGYSSSSSSSSSSNSSSSGSGSDRIYTKKRKTKKRISTPKLDAAAIAAGLEIPKFEFYGKHSSKKIRAAKREFMTRNLLDEPWNAWTATPSSDGRSLHYRHKTGYSTLFNAKQKQYILPWDLNLAHGNHLPCLPPMRLAFSAADQQARKDTGCPTFQARAGLIPACGGCGIYGIVADAEMDVVMSGTADDDCDGSLAGAGLGTVLWRWQGPDGIGMARYVRDCLCNKVLMVGRGSGLLWQPLENANL</sequence>
<evidence type="ECO:0000313" key="4">
    <source>
        <dbReference type="Proteomes" id="UP000799438"/>
    </source>
</evidence>
<feature type="compositionally biased region" description="Low complexity" evidence="1">
    <location>
        <begin position="408"/>
        <end position="426"/>
    </location>
</feature>
<dbReference type="InterPro" id="IPR001878">
    <property type="entry name" value="Znf_CCHC"/>
</dbReference>
<evidence type="ECO:0000256" key="1">
    <source>
        <dbReference type="SAM" id="MobiDB-lite"/>
    </source>
</evidence>
<dbReference type="OrthoDB" id="3932588at2759"/>
<feature type="region of interest" description="Disordered" evidence="1">
    <location>
        <begin position="394"/>
        <end position="438"/>
    </location>
</feature>
<dbReference type="InterPro" id="IPR036875">
    <property type="entry name" value="Znf_CCHC_sf"/>
</dbReference>
<dbReference type="RefSeq" id="XP_033394953.1">
    <property type="nucleotide sequence ID" value="XM_033543359.1"/>
</dbReference>
<evidence type="ECO:0000259" key="2">
    <source>
        <dbReference type="SMART" id="SM00343"/>
    </source>
</evidence>
<dbReference type="GO" id="GO:0008270">
    <property type="term" value="F:zinc ion binding"/>
    <property type="evidence" value="ECO:0007669"/>
    <property type="project" value="InterPro"/>
</dbReference>
<feature type="domain" description="CCHC-type" evidence="2">
    <location>
        <begin position="130"/>
        <end position="146"/>
    </location>
</feature>
<gene>
    <name evidence="3" type="ORF">K452DRAFT_310692</name>
</gene>
<dbReference type="EMBL" id="ML995493">
    <property type="protein sequence ID" value="KAF2139240.1"/>
    <property type="molecule type" value="Genomic_DNA"/>
</dbReference>
<keyword evidence="4" id="KW-1185">Reference proteome</keyword>
<dbReference type="SMART" id="SM00343">
    <property type="entry name" value="ZnF_C2HC"/>
    <property type="match status" value="3"/>
</dbReference>
<dbReference type="GeneID" id="54300856"/>
<feature type="region of interest" description="Disordered" evidence="1">
    <location>
        <begin position="1"/>
        <end position="76"/>
    </location>
</feature>
<feature type="compositionally biased region" description="Low complexity" evidence="1">
    <location>
        <begin position="46"/>
        <end position="68"/>
    </location>
</feature>
<feature type="compositionally biased region" description="Basic residues" evidence="1">
    <location>
        <begin position="1"/>
        <end position="10"/>
    </location>
</feature>
<dbReference type="GO" id="GO:0003676">
    <property type="term" value="F:nucleic acid binding"/>
    <property type="evidence" value="ECO:0007669"/>
    <property type="project" value="InterPro"/>
</dbReference>
<dbReference type="Proteomes" id="UP000799438">
    <property type="component" value="Unassembled WGS sequence"/>
</dbReference>
<feature type="domain" description="CCHC-type" evidence="2">
    <location>
        <begin position="95"/>
        <end position="111"/>
    </location>
</feature>
<organism evidence="3 4">
    <name type="scientific">Aplosporella prunicola CBS 121167</name>
    <dbReference type="NCBI Taxonomy" id="1176127"/>
    <lineage>
        <taxon>Eukaryota</taxon>
        <taxon>Fungi</taxon>
        <taxon>Dikarya</taxon>
        <taxon>Ascomycota</taxon>
        <taxon>Pezizomycotina</taxon>
        <taxon>Dothideomycetes</taxon>
        <taxon>Dothideomycetes incertae sedis</taxon>
        <taxon>Botryosphaeriales</taxon>
        <taxon>Aplosporellaceae</taxon>
        <taxon>Aplosporella</taxon>
    </lineage>
</organism>
<reference evidence="3" key="1">
    <citation type="journal article" date="2020" name="Stud. Mycol.">
        <title>101 Dothideomycetes genomes: a test case for predicting lifestyles and emergence of pathogens.</title>
        <authorList>
            <person name="Haridas S."/>
            <person name="Albert R."/>
            <person name="Binder M."/>
            <person name="Bloem J."/>
            <person name="Labutti K."/>
            <person name="Salamov A."/>
            <person name="Andreopoulos B."/>
            <person name="Baker S."/>
            <person name="Barry K."/>
            <person name="Bills G."/>
            <person name="Bluhm B."/>
            <person name="Cannon C."/>
            <person name="Castanera R."/>
            <person name="Culley D."/>
            <person name="Daum C."/>
            <person name="Ezra D."/>
            <person name="Gonzalez J."/>
            <person name="Henrissat B."/>
            <person name="Kuo A."/>
            <person name="Liang C."/>
            <person name="Lipzen A."/>
            <person name="Lutzoni F."/>
            <person name="Magnuson J."/>
            <person name="Mondo S."/>
            <person name="Nolan M."/>
            <person name="Ohm R."/>
            <person name="Pangilinan J."/>
            <person name="Park H.-J."/>
            <person name="Ramirez L."/>
            <person name="Alfaro M."/>
            <person name="Sun H."/>
            <person name="Tritt A."/>
            <person name="Yoshinaga Y."/>
            <person name="Zwiers L.-H."/>
            <person name="Turgeon B."/>
            <person name="Goodwin S."/>
            <person name="Spatafora J."/>
            <person name="Crous P."/>
            <person name="Grigoriev I."/>
        </authorList>
    </citation>
    <scope>NUCLEOTIDE SEQUENCE</scope>
    <source>
        <strain evidence="3">CBS 121167</strain>
    </source>
</reference>
<protein>
    <recommendedName>
        <fullName evidence="2">CCHC-type domain-containing protein</fullName>
    </recommendedName>
</protein>
<dbReference type="AlphaFoldDB" id="A0A6A6B5C4"/>
<feature type="domain" description="CCHC-type" evidence="2">
    <location>
        <begin position="184"/>
        <end position="200"/>
    </location>
</feature>
<name>A0A6A6B5C4_9PEZI</name>
<evidence type="ECO:0000313" key="3">
    <source>
        <dbReference type="EMBL" id="KAF2139240.1"/>
    </source>
</evidence>
<accession>A0A6A6B5C4</accession>